<evidence type="ECO:0000313" key="2">
    <source>
        <dbReference type="EMBL" id="SFS83750.1"/>
    </source>
</evidence>
<dbReference type="Proteomes" id="UP000198788">
    <property type="component" value="Unassembled WGS sequence"/>
</dbReference>
<organism evidence="2 3">
    <name type="scientific">Brevundimonas viscosa</name>
    <dbReference type="NCBI Taxonomy" id="871741"/>
    <lineage>
        <taxon>Bacteria</taxon>
        <taxon>Pseudomonadati</taxon>
        <taxon>Pseudomonadota</taxon>
        <taxon>Alphaproteobacteria</taxon>
        <taxon>Caulobacterales</taxon>
        <taxon>Caulobacteraceae</taxon>
        <taxon>Brevundimonas</taxon>
    </lineage>
</organism>
<evidence type="ECO:0000259" key="1">
    <source>
        <dbReference type="Pfam" id="PF02036"/>
    </source>
</evidence>
<dbReference type="InterPro" id="IPR036527">
    <property type="entry name" value="SCP2_sterol-bd_dom_sf"/>
</dbReference>
<feature type="domain" description="SCP2" evidence="1">
    <location>
        <begin position="59"/>
        <end position="138"/>
    </location>
</feature>
<dbReference type="EMBL" id="FOZV01000007">
    <property type="protein sequence ID" value="SFS83750.1"/>
    <property type="molecule type" value="Genomic_DNA"/>
</dbReference>
<keyword evidence="3" id="KW-1185">Reference proteome</keyword>
<dbReference type="InterPro" id="IPR003033">
    <property type="entry name" value="SCP2_sterol-bd_dom"/>
</dbReference>
<reference evidence="3" key="1">
    <citation type="submission" date="2016-10" db="EMBL/GenBank/DDBJ databases">
        <authorList>
            <person name="Varghese N."/>
            <person name="Submissions S."/>
        </authorList>
    </citation>
    <scope>NUCLEOTIDE SEQUENCE [LARGE SCALE GENOMIC DNA]</scope>
    <source>
        <strain evidence="3">CGMCC 1.10683</strain>
    </source>
</reference>
<proteinExistence type="predicted"/>
<evidence type="ECO:0000313" key="3">
    <source>
        <dbReference type="Proteomes" id="UP000198788"/>
    </source>
</evidence>
<protein>
    <submittedName>
        <fullName evidence="2">Predicted lipid carrier protein YhbT, contains SCP2 domain</fullName>
    </submittedName>
</protein>
<name>A0A1I6T3W7_9CAUL</name>
<accession>A0A1I6T3W7</accession>
<gene>
    <name evidence="2" type="ORF">SAMN05192570_2945</name>
</gene>
<dbReference type="Pfam" id="PF02036">
    <property type="entry name" value="SCP2"/>
    <property type="match status" value="1"/>
</dbReference>
<sequence length="177" mass="18611">MGGAAWRGRTGRSAGGAAADLLMAFRAAPERVLTGAVRGVAARRPEVFERLGDARRADFVIAPTDFPVAFRLRPDGRTGEVKVVRHDDDAPCAARITGPLVLLLSLLDGSADADAAFFSRRVRIEGDTDATVALHNTLEAAELSLADVLGVRPPLREPVTRGASAALAVLRRHAGVA</sequence>
<dbReference type="STRING" id="871741.SAMN05192570_2945"/>
<dbReference type="SUPFAM" id="SSF55718">
    <property type="entry name" value="SCP-like"/>
    <property type="match status" value="1"/>
</dbReference>
<dbReference type="AlphaFoldDB" id="A0A1I6T3W7"/>